<feature type="domain" description="Activator of Hsp90 ATPase homologue 1/2-like C-terminal" evidence="2">
    <location>
        <begin position="21"/>
        <end position="162"/>
    </location>
</feature>
<dbReference type="RefSeq" id="WP_119932132.1">
    <property type="nucleotide sequence ID" value="NZ_JAAVUN010000001.1"/>
</dbReference>
<comment type="caution">
    <text evidence="3">The sequence shown here is derived from an EMBL/GenBank/DDBJ whole genome shotgun (WGS) entry which is preliminary data.</text>
</comment>
<keyword evidence="4" id="KW-1185">Reference proteome</keyword>
<dbReference type="InterPro" id="IPR013538">
    <property type="entry name" value="ASHA1/2-like_C"/>
</dbReference>
<protein>
    <submittedName>
        <fullName evidence="3">SRPBCC domain-containing protein</fullName>
    </submittedName>
</protein>
<organism evidence="3 4">
    <name type="scientific">Kocuria subflava</name>
    <dbReference type="NCBI Taxonomy" id="1736139"/>
    <lineage>
        <taxon>Bacteria</taxon>
        <taxon>Bacillati</taxon>
        <taxon>Actinomycetota</taxon>
        <taxon>Actinomycetes</taxon>
        <taxon>Micrococcales</taxon>
        <taxon>Micrococcaceae</taxon>
        <taxon>Kocuria</taxon>
    </lineage>
</organism>
<evidence type="ECO:0000256" key="1">
    <source>
        <dbReference type="ARBA" id="ARBA00006817"/>
    </source>
</evidence>
<dbReference type="InterPro" id="IPR023393">
    <property type="entry name" value="START-like_dom_sf"/>
</dbReference>
<dbReference type="SUPFAM" id="SSF55961">
    <property type="entry name" value="Bet v1-like"/>
    <property type="match status" value="1"/>
</dbReference>
<dbReference type="Pfam" id="PF08327">
    <property type="entry name" value="AHSA1"/>
    <property type="match status" value="1"/>
</dbReference>
<dbReference type="EMBL" id="JAAVUN010000001">
    <property type="protein sequence ID" value="NKE08489.1"/>
    <property type="molecule type" value="Genomic_DNA"/>
</dbReference>
<evidence type="ECO:0000313" key="3">
    <source>
        <dbReference type="EMBL" id="NKE08489.1"/>
    </source>
</evidence>
<reference evidence="3 4" key="1">
    <citation type="submission" date="2020-02" db="EMBL/GenBank/DDBJ databases">
        <authorList>
            <person name="Sun Q."/>
        </authorList>
    </citation>
    <scope>NUCLEOTIDE SEQUENCE [LARGE SCALE GENOMIC DNA]</scope>
    <source>
        <strain evidence="3 4">YIM 13062</strain>
    </source>
</reference>
<accession>A0A846TNV8</accession>
<gene>
    <name evidence="3" type="ORF">GTW58_00710</name>
</gene>
<evidence type="ECO:0000313" key="4">
    <source>
        <dbReference type="Proteomes" id="UP000521379"/>
    </source>
</evidence>
<dbReference type="AlphaFoldDB" id="A0A846TNV8"/>
<sequence>MSGLDPVPANQTWTLTRELPHSAQQVFAALTDPDALPRWYGPEGWTVDPASVDLDPTEGGTRSFHMVLDQDPAQRAPIHGRHGAVVADRLLEIHEFIPDHLGQPSQHVVVLRCQLDPVASTSDDDAPHTTRLTLTQGPLPAEVHEHARQAWASTLDRLAAHLAEQP</sequence>
<evidence type="ECO:0000259" key="2">
    <source>
        <dbReference type="Pfam" id="PF08327"/>
    </source>
</evidence>
<name>A0A846TNV8_9MICC</name>
<dbReference type="CDD" id="cd07814">
    <property type="entry name" value="SRPBCC_CalC_Aha1-like"/>
    <property type="match status" value="1"/>
</dbReference>
<proteinExistence type="inferred from homology"/>
<dbReference type="Proteomes" id="UP000521379">
    <property type="component" value="Unassembled WGS sequence"/>
</dbReference>
<comment type="similarity">
    <text evidence="1">Belongs to the AHA1 family.</text>
</comment>
<dbReference type="Gene3D" id="3.30.530.20">
    <property type="match status" value="1"/>
</dbReference>